<gene>
    <name evidence="1" type="ORF">CS063_05370</name>
</gene>
<keyword evidence="2" id="KW-1185">Reference proteome</keyword>
<reference evidence="1" key="1">
    <citation type="submission" date="2017-10" db="EMBL/GenBank/DDBJ databases">
        <title>Genome sequence of cellulolytic Lachnospiraceae bacterium XHS1971 isolated from hotspring sediment.</title>
        <authorList>
            <person name="Vasudevan G."/>
            <person name="Joshi A.J."/>
            <person name="Hivarkar S."/>
            <person name="Lanjekar V.B."/>
            <person name="Dhakephalkar P.K."/>
            <person name="Dagar S."/>
        </authorList>
    </citation>
    <scope>NUCLEOTIDE SEQUENCE</scope>
    <source>
        <strain evidence="1">XHS1971</strain>
    </source>
</reference>
<organism evidence="1 2">
    <name type="scientific">Sporanaerobium hydrogeniformans</name>
    <dbReference type="NCBI Taxonomy" id="3072179"/>
    <lineage>
        <taxon>Bacteria</taxon>
        <taxon>Bacillati</taxon>
        <taxon>Bacillota</taxon>
        <taxon>Clostridia</taxon>
        <taxon>Lachnospirales</taxon>
        <taxon>Lachnospiraceae</taxon>
        <taxon>Sporanaerobium</taxon>
    </lineage>
</organism>
<name>A0AC61DDX2_9FIRM</name>
<proteinExistence type="predicted"/>
<comment type="caution">
    <text evidence="1">The sequence shown here is derived from an EMBL/GenBank/DDBJ whole genome shotgun (WGS) entry which is preliminary data.</text>
</comment>
<protein>
    <submittedName>
        <fullName evidence="1">Uncharacterized protein</fullName>
    </submittedName>
</protein>
<dbReference type="Proteomes" id="UP000224460">
    <property type="component" value="Unassembled WGS sequence"/>
</dbReference>
<accession>A0AC61DDX2</accession>
<evidence type="ECO:0000313" key="2">
    <source>
        <dbReference type="Proteomes" id="UP000224460"/>
    </source>
</evidence>
<evidence type="ECO:0000313" key="1">
    <source>
        <dbReference type="EMBL" id="PHV71479.1"/>
    </source>
</evidence>
<dbReference type="EMBL" id="PEDL01000003">
    <property type="protein sequence ID" value="PHV71479.1"/>
    <property type="molecule type" value="Genomic_DNA"/>
</dbReference>
<sequence length="95" mass="10349">MENEIGGKIMTSNKSANTWILILCMLAGLTVGNFLGELCAQVSFLKWMNYAGVFGLDNPIQLDLGVMWLSFQAHLNITLAGILGMVAGVLIYKKI</sequence>